<dbReference type="Pfam" id="PF03109">
    <property type="entry name" value="ABC1"/>
    <property type="match status" value="1"/>
</dbReference>
<dbReference type="AlphaFoldDB" id="A0A1S1MD70"/>
<dbReference type="InterPro" id="IPR004147">
    <property type="entry name" value="ABC1_dom"/>
</dbReference>
<dbReference type="PANTHER" id="PTHR10566">
    <property type="entry name" value="CHAPERONE-ACTIVITY OF BC1 COMPLEX CABC1 -RELATED"/>
    <property type="match status" value="1"/>
</dbReference>
<dbReference type="Proteomes" id="UP000180043">
    <property type="component" value="Unassembled WGS sequence"/>
</dbReference>
<dbReference type="EMBL" id="MLIQ01000023">
    <property type="protein sequence ID" value="OHU51327.1"/>
    <property type="molecule type" value="Genomic_DNA"/>
</dbReference>
<proteinExistence type="inferred from homology"/>
<dbReference type="PANTHER" id="PTHR10566:SF113">
    <property type="entry name" value="PROTEIN ACTIVITY OF BC1 COMPLEX KINASE 7, CHLOROPLASTIC"/>
    <property type="match status" value="1"/>
</dbReference>
<dbReference type="SUPFAM" id="SSF56112">
    <property type="entry name" value="Protein kinase-like (PK-like)"/>
    <property type="match status" value="1"/>
</dbReference>
<dbReference type="Gene3D" id="1.10.510.10">
    <property type="entry name" value="Transferase(Phosphotransferase) domain 1"/>
    <property type="match status" value="1"/>
</dbReference>
<protein>
    <recommendedName>
        <fullName evidence="2">ABC1 atypical kinase-like domain-containing protein</fullName>
    </recommendedName>
</protein>
<feature type="domain" description="ABC1 atypical kinase-like" evidence="2">
    <location>
        <begin position="80"/>
        <end position="321"/>
    </location>
</feature>
<dbReference type="InterPro" id="IPR011009">
    <property type="entry name" value="Kinase-like_dom_sf"/>
</dbReference>
<evidence type="ECO:0000313" key="6">
    <source>
        <dbReference type="Proteomes" id="UP000180043"/>
    </source>
</evidence>
<evidence type="ECO:0000313" key="4">
    <source>
        <dbReference type="EMBL" id="OHU79975.1"/>
    </source>
</evidence>
<dbReference type="Proteomes" id="UP000179441">
    <property type="component" value="Unassembled WGS sequence"/>
</dbReference>
<sequence length="430" mass="47303">MLVSIARTGSRVASTAWHMSIGSAHVLFSKRVRGRISQPAAAQVRKRFEALGPTYVKLGQLVASSPGVFPKVLANELQLLLDRATPADSVEVRKTLYRELGEPVANIFSHFDFHPLASASIAQVHAATLITGERVVVKIQRPAIRERIVSDTRILSVAARMLELFPSGRMLAARDIVEDFTDNLFSELDFRNEAAAMTAWAEFVGQSRFADHARVPVVFGQFTTANLLVMEHIDGVRVDDVNAVEERFGGDSSRAIRTLLLVLLDSIFKAGVFHGDLHAGNVLVDRSGALVFLDWGIVGRFDADRASLLRKLIVDLVINNDLRAAGGHLVALGAVKRSTFTGQVVTDLRSVTEPLSGAELGNVSYQELGKKILELGQTYGLRLPRDLVLVAKQLLYVERYMKLLAPKWKPVKDSEVVQYLAEFVLEEVGE</sequence>
<name>A0A1S1MD70_MYCCH</name>
<gene>
    <name evidence="3" type="ORF">BKG82_22165</name>
    <name evidence="4" type="ORF">BKG84_17865</name>
</gene>
<evidence type="ECO:0000256" key="1">
    <source>
        <dbReference type="ARBA" id="ARBA00009670"/>
    </source>
</evidence>
<dbReference type="InterPro" id="IPR050154">
    <property type="entry name" value="UbiB_kinase"/>
</dbReference>
<dbReference type="CDD" id="cd05121">
    <property type="entry name" value="ABC1_ADCK3-like"/>
    <property type="match status" value="1"/>
</dbReference>
<organism evidence="4 5">
    <name type="scientific">Mycobacteroides chelonae</name>
    <name type="common">Mycobacterium chelonae</name>
    <dbReference type="NCBI Taxonomy" id="1774"/>
    <lineage>
        <taxon>Bacteria</taxon>
        <taxon>Bacillati</taxon>
        <taxon>Actinomycetota</taxon>
        <taxon>Actinomycetes</taxon>
        <taxon>Mycobacteriales</taxon>
        <taxon>Mycobacteriaceae</taxon>
        <taxon>Mycobacteroides</taxon>
    </lineage>
</organism>
<comment type="similarity">
    <text evidence="1">Belongs to the protein kinase superfamily. ADCK protein kinase family.</text>
</comment>
<evidence type="ECO:0000313" key="5">
    <source>
        <dbReference type="Proteomes" id="UP000179441"/>
    </source>
</evidence>
<dbReference type="EMBL" id="MLIS01000001">
    <property type="protein sequence ID" value="OHU79975.1"/>
    <property type="molecule type" value="Genomic_DNA"/>
</dbReference>
<accession>A0A1S1MD70</accession>
<evidence type="ECO:0000313" key="3">
    <source>
        <dbReference type="EMBL" id="OHU51327.1"/>
    </source>
</evidence>
<evidence type="ECO:0000259" key="2">
    <source>
        <dbReference type="Pfam" id="PF03109"/>
    </source>
</evidence>
<reference evidence="5 6" key="1">
    <citation type="submission" date="2016-10" db="EMBL/GenBank/DDBJ databases">
        <title>Evaluation of Human, Veterinary and Environmental Mycobacterium chelonae Isolates by Core Genome Phylogenomic Analysis, Targeted Gene Comparison, and Anti-microbial Susceptibility Patterns: A Tale of Mistaken Identities.</title>
        <authorList>
            <person name="Fogelson S.B."/>
            <person name="Camus A.C."/>
            <person name="Lorenz W."/>
            <person name="Vasireddy R."/>
            <person name="Vasireddy S."/>
            <person name="Smith T."/>
            <person name="Brown-Elliott B.A."/>
            <person name="Wallace R.J.Jr."/>
            <person name="Hasan N.A."/>
            <person name="Reischl U."/>
            <person name="Sanchez S."/>
        </authorList>
    </citation>
    <scope>NUCLEOTIDE SEQUENCE [LARGE SCALE GENOMIC DNA]</scope>
    <source>
        <strain evidence="3 6">15515</strain>
        <strain evidence="4 5">15518</strain>
    </source>
</reference>
<keyword evidence="5" id="KW-1185">Reference proteome</keyword>
<comment type="caution">
    <text evidence="4">The sequence shown here is derived from an EMBL/GenBank/DDBJ whole genome shotgun (WGS) entry which is preliminary data.</text>
</comment>